<feature type="region of interest" description="Disordered" evidence="1">
    <location>
        <begin position="415"/>
        <end position="454"/>
    </location>
</feature>
<protein>
    <submittedName>
        <fullName evidence="2">Uncharacterized protein</fullName>
    </submittedName>
</protein>
<dbReference type="eggNOG" id="ENOG502R8SM">
    <property type="taxonomic scope" value="Eukaryota"/>
</dbReference>
<proteinExistence type="predicted"/>
<organism evidence="2 3">
    <name type="scientific">Thalassiosira pseudonana</name>
    <name type="common">Marine diatom</name>
    <name type="synonym">Cyclotella nana</name>
    <dbReference type="NCBI Taxonomy" id="35128"/>
    <lineage>
        <taxon>Eukaryota</taxon>
        <taxon>Sar</taxon>
        <taxon>Stramenopiles</taxon>
        <taxon>Ochrophyta</taxon>
        <taxon>Bacillariophyta</taxon>
        <taxon>Coscinodiscophyceae</taxon>
        <taxon>Thalassiosirophycidae</taxon>
        <taxon>Thalassiosirales</taxon>
        <taxon>Thalassiosiraceae</taxon>
        <taxon>Thalassiosira</taxon>
    </lineage>
</organism>
<dbReference type="GeneID" id="7450951"/>
<dbReference type="InParanoid" id="B5YLK8"/>
<dbReference type="AlphaFoldDB" id="B5YLK8"/>
<reference evidence="2 3" key="2">
    <citation type="journal article" date="2008" name="Nature">
        <title>The Phaeodactylum genome reveals the evolutionary history of diatom genomes.</title>
        <authorList>
            <person name="Bowler C."/>
            <person name="Allen A.E."/>
            <person name="Badger J.H."/>
            <person name="Grimwood J."/>
            <person name="Jabbari K."/>
            <person name="Kuo A."/>
            <person name="Maheswari U."/>
            <person name="Martens C."/>
            <person name="Maumus F."/>
            <person name="Otillar R.P."/>
            <person name="Rayko E."/>
            <person name="Salamov A."/>
            <person name="Vandepoele K."/>
            <person name="Beszteri B."/>
            <person name="Gruber A."/>
            <person name="Heijde M."/>
            <person name="Katinka M."/>
            <person name="Mock T."/>
            <person name="Valentin K."/>
            <person name="Verret F."/>
            <person name="Berges J.A."/>
            <person name="Brownlee C."/>
            <person name="Cadoret J.P."/>
            <person name="Chiovitti A."/>
            <person name="Choi C.J."/>
            <person name="Coesel S."/>
            <person name="De Martino A."/>
            <person name="Detter J.C."/>
            <person name="Durkin C."/>
            <person name="Falciatore A."/>
            <person name="Fournet J."/>
            <person name="Haruta M."/>
            <person name="Huysman M.J."/>
            <person name="Jenkins B.D."/>
            <person name="Jiroutova K."/>
            <person name="Jorgensen R.E."/>
            <person name="Joubert Y."/>
            <person name="Kaplan A."/>
            <person name="Kroger N."/>
            <person name="Kroth P.G."/>
            <person name="La Roche J."/>
            <person name="Lindquist E."/>
            <person name="Lommer M."/>
            <person name="Martin-Jezequel V."/>
            <person name="Lopez P.J."/>
            <person name="Lucas S."/>
            <person name="Mangogna M."/>
            <person name="McGinnis K."/>
            <person name="Medlin L.K."/>
            <person name="Montsant A."/>
            <person name="Oudot-Le Secq M.P."/>
            <person name="Napoli C."/>
            <person name="Obornik M."/>
            <person name="Parker M.S."/>
            <person name="Petit J.L."/>
            <person name="Porcel B.M."/>
            <person name="Poulsen N."/>
            <person name="Robison M."/>
            <person name="Rychlewski L."/>
            <person name="Rynearson T.A."/>
            <person name="Schmutz J."/>
            <person name="Shapiro H."/>
            <person name="Siaut M."/>
            <person name="Stanley M."/>
            <person name="Sussman M.R."/>
            <person name="Taylor A.R."/>
            <person name="Vardi A."/>
            <person name="von Dassow P."/>
            <person name="Vyverman W."/>
            <person name="Willis A."/>
            <person name="Wyrwicz L.S."/>
            <person name="Rokhsar D.S."/>
            <person name="Weissenbach J."/>
            <person name="Armbrust E.V."/>
            <person name="Green B.R."/>
            <person name="Van de Peer Y."/>
            <person name="Grigoriev I.V."/>
        </authorList>
    </citation>
    <scope>NUCLEOTIDE SEQUENCE [LARGE SCALE GENOMIC DNA]</scope>
    <source>
        <strain evidence="2 3">CCMP1335</strain>
    </source>
</reference>
<feature type="region of interest" description="Disordered" evidence="1">
    <location>
        <begin position="89"/>
        <end position="121"/>
    </location>
</feature>
<dbReference type="HOGENOM" id="CLU_441819_0_0_1"/>
<dbReference type="GO" id="GO:0005737">
    <property type="term" value="C:cytoplasm"/>
    <property type="evidence" value="ECO:0000318"/>
    <property type="project" value="GO_Central"/>
</dbReference>
<sequence length="619" mass="68628">MPNHSPPTIVTTISAESCIDNCMMNFQQQQHTSGSRIIQSHGVSLSKQPCHKQHQLPSSIDEETDATTAYSSWYTNDNDALSTCLTSCPSETRDDHDDIQSVGSSSSQLSTASLSSDEVSHLDDPQVIANMATLSESESSYSFHSATDEDDTSTDDERRHQQLLQKQHCAQHTVRNGALQEISERAVHLLNKQGQYQVGNFFCYAKSTDGEDDSSAAIDSTCRARMMEWSFRVVEFSFPPPSSTCTANSTMACQSSTQGRNHSIQALQIISTAFSYVDRVMSLQASSSNCTMKIQCRKDYKLLCMTSLHLAAKISGFFRFYMEEDEMIRLEAEESEQGDSTATQDAQEERVCEDSTQDCTQEDDYYFHLGPHESSSLSMSSSWDEESEYPSVTCTSSSTSPDITVHANAASSRSLNSSSFHSTFDEEDGVGQTILSTPSGHLHPQHCHEQSHYDVNERRPPFDILSLVGLSSLSQGEFTIEEMTDAELLLLTDLEWKLGSGNTLEWLDLLLDLTTAVGSAGAECGESKDRLHRNQVHESATLNLERVIESNTLMNVPSSTIALAAFIHAVEHQKHRHFAHDAMMGEDCIVALVEEVTGSYCDEQEFSQLRYVIEKQNSA</sequence>
<dbReference type="GO" id="GO:0016538">
    <property type="term" value="F:cyclin-dependent protein serine/threonine kinase regulator activity"/>
    <property type="evidence" value="ECO:0000318"/>
    <property type="project" value="GO_Central"/>
</dbReference>
<keyword evidence="3" id="KW-1185">Reference proteome</keyword>
<evidence type="ECO:0000256" key="1">
    <source>
        <dbReference type="SAM" id="MobiDB-lite"/>
    </source>
</evidence>
<dbReference type="GO" id="GO:0000307">
    <property type="term" value="C:cyclin-dependent protein kinase holoenzyme complex"/>
    <property type="evidence" value="ECO:0000318"/>
    <property type="project" value="GO_Central"/>
</dbReference>
<dbReference type="KEGG" id="tps:THAPS_10816"/>
<evidence type="ECO:0000313" key="2">
    <source>
        <dbReference type="EMBL" id="ACI64095.1"/>
    </source>
</evidence>
<evidence type="ECO:0000313" key="3">
    <source>
        <dbReference type="Proteomes" id="UP000001449"/>
    </source>
</evidence>
<dbReference type="GO" id="GO:0005634">
    <property type="term" value="C:nucleus"/>
    <property type="evidence" value="ECO:0000318"/>
    <property type="project" value="GO_Central"/>
</dbReference>
<dbReference type="Proteomes" id="UP000001449">
    <property type="component" value="Chromosome 18"/>
</dbReference>
<dbReference type="EMBL" id="CP001159">
    <property type="protein sequence ID" value="ACI64095.1"/>
    <property type="molecule type" value="Genomic_DNA"/>
</dbReference>
<feature type="compositionally biased region" description="Low complexity" evidence="1">
    <location>
        <begin position="135"/>
        <end position="145"/>
    </location>
</feature>
<feature type="region of interest" description="Disordered" evidence="1">
    <location>
        <begin position="332"/>
        <end position="355"/>
    </location>
</feature>
<dbReference type="PaxDb" id="35128-Thaps10816"/>
<dbReference type="RefSeq" id="XP_002295378.1">
    <property type="nucleotide sequence ID" value="XM_002295342.1"/>
</dbReference>
<feature type="compositionally biased region" description="Low complexity" evidence="1">
    <location>
        <begin position="101"/>
        <end position="116"/>
    </location>
</feature>
<reference evidence="2 3" key="1">
    <citation type="journal article" date="2004" name="Science">
        <title>The genome of the diatom Thalassiosira pseudonana: ecology, evolution, and metabolism.</title>
        <authorList>
            <person name="Armbrust E.V."/>
            <person name="Berges J.A."/>
            <person name="Bowler C."/>
            <person name="Green B.R."/>
            <person name="Martinez D."/>
            <person name="Putnam N.H."/>
            <person name="Zhou S."/>
            <person name="Allen A.E."/>
            <person name="Apt K.E."/>
            <person name="Bechner M."/>
            <person name="Brzezinski M.A."/>
            <person name="Chaal B.K."/>
            <person name="Chiovitti A."/>
            <person name="Davis A.K."/>
            <person name="Demarest M.S."/>
            <person name="Detter J.C."/>
            <person name="Glavina T."/>
            <person name="Goodstein D."/>
            <person name="Hadi M.Z."/>
            <person name="Hellsten U."/>
            <person name="Hildebrand M."/>
            <person name="Jenkins B.D."/>
            <person name="Jurka J."/>
            <person name="Kapitonov V.V."/>
            <person name="Kroger N."/>
            <person name="Lau W.W."/>
            <person name="Lane T.W."/>
            <person name="Larimer F.W."/>
            <person name="Lippmeier J.C."/>
            <person name="Lucas S."/>
            <person name="Medina M."/>
            <person name="Montsant A."/>
            <person name="Obornik M."/>
            <person name="Parker M.S."/>
            <person name="Palenik B."/>
            <person name="Pazour G.J."/>
            <person name="Richardson P.M."/>
            <person name="Rynearson T.A."/>
            <person name="Saito M.A."/>
            <person name="Schwartz D.C."/>
            <person name="Thamatrakoln K."/>
            <person name="Valentin K."/>
            <person name="Vardi A."/>
            <person name="Wilkerson F.P."/>
            <person name="Rokhsar D.S."/>
        </authorList>
    </citation>
    <scope>NUCLEOTIDE SEQUENCE [LARGE SCALE GENOMIC DNA]</scope>
    <source>
        <strain evidence="2 3">CCMP1335</strain>
    </source>
</reference>
<feature type="region of interest" description="Disordered" evidence="1">
    <location>
        <begin position="135"/>
        <end position="167"/>
    </location>
</feature>
<gene>
    <name evidence="2" type="ORF">THAPS_10816</name>
</gene>
<dbReference type="GO" id="GO:0000082">
    <property type="term" value="P:G1/S transition of mitotic cell cycle"/>
    <property type="evidence" value="ECO:0000318"/>
    <property type="project" value="GO_Central"/>
</dbReference>
<name>B5YLK8_THAPS</name>
<accession>B5YLK8</accession>